<dbReference type="PANTHER" id="PTHR24321:SF14">
    <property type="entry name" value="SHORT-CHAIN TYPE DEHYDROGENASE_REDUCTASE BLR2146-RELATED"/>
    <property type="match status" value="1"/>
</dbReference>
<evidence type="ECO:0000313" key="3">
    <source>
        <dbReference type="EMBL" id="CDN90303.1"/>
    </source>
</evidence>
<keyword evidence="4" id="KW-1185">Reference proteome</keyword>
<comment type="similarity">
    <text evidence="1">Belongs to the short-chain dehydrogenases/reductases (SDR) family.</text>
</comment>
<dbReference type="InterPro" id="IPR002347">
    <property type="entry name" value="SDR_fam"/>
</dbReference>
<dbReference type="EMBL" id="CCAE010000075">
    <property type="protein sequence ID" value="CDN90303.1"/>
    <property type="molecule type" value="Genomic_DNA"/>
</dbReference>
<protein>
    <submittedName>
        <fullName evidence="3">Short-chain dehydrogenase reductase sdr</fullName>
    </submittedName>
</protein>
<dbReference type="FunFam" id="3.40.50.720:FF:000084">
    <property type="entry name" value="Short-chain dehydrogenase reductase"/>
    <property type="match status" value="1"/>
</dbReference>
<dbReference type="NCBIfam" id="NF005559">
    <property type="entry name" value="PRK07231.1"/>
    <property type="match status" value="1"/>
</dbReference>
<dbReference type="PANTHER" id="PTHR24321">
    <property type="entry name" value="DEHYDROGENASES, SHORT CHAIN"/>
    <property type="match status" value="1"/>
</dbReference>
<dbReference type="RefSeq" id="WP_009519335.1">
    <property type="nucleotide sequence ID" value="NZ_CCAE010000075.1"/>
</dbReference>
<dbReference type="Gene3D" id="3.40.50.720">
    <property type="entry name" value="NAD(P)-binding Rossmann-like Domain"/>
    <property type="match status" value="1"/>
</dbReference>
<evidence type="ECO:0000256" key="2">
    <source>
        <dbReference type="ARBA" id="ARBA00023002"/>
    </source>
</evidence>
<dbReference type="CDD" id="cd05233">
    <property type="entry name" value="SDR_c"/>
    <property type="match status" value="1"/>
</dbReference>
<dbReference type="InterPro" id="IPR020904">
    <property type="entry name" value="Sc_DH/Rdtase_CS"/>
</dbReference>
<accession>A0A1L1PRD0</accession>
<reference evidence="4" key="1">
    <citation type="submission" date="2014-02" db="EMBL/GenBank/DDBJ databases">
        <authorList>
            <person name="Gan H."/>
        </authorList>
    </citation>
    <scope>NUCLEOTIDE SEQUENCE [LARGE SCALE GENOMIC DNA]</scope>
    <source>
        <strain evidence="4">S1</strain>
    </source>
</reference>
<dbReference type="GO" id="GO:0016491">
    <property type="term" value="F:oxidoreductase activity"/>
    <property type="evidence" value="ECO:0007669"/>
    <property type="project" value="UniProtKB-KW"/>
</dbReference>
<keyword evidence="2" id="KW-0560">Oxidoreductase</keyword>
<evidence type="ECO:0000256" key="1">
    <source>
        <dbReference type="ARBA" id="ARBA00006484"/>
    </source>
</evidence>
<dbReference type="SUPFAM" id="SSF51735">
    <property type="entry name" value="NAD(P)-binding Rossmann-fold domains"/>
    <property type="match status" value="1"/>
</dbReference>
<dbReference type="PRINTS" id="PR00081">
    <property type="entry name" value="GDHRDH"/>
</dbReference>
<dbReference type="InterPro" id="IPR036291">
    <property type="entry name" value="NAD(P)-bd_dom_sf"/>
</dbReference>
<dbReference type="AlphaFoldDB" id="A0A1L1PRD0"/>
<sequence>MGATGNRLQGKVALITGAATGIGRATARRFAAEGARVLLGDIDRAGGEGVADELVAGGLAARFVELDVTDEKSVRAAVATATESFGRLDVLVNNAGGSTTHDRSVVEVDLDEFWRAIRIDLFGMFLCCRHAIPAMAAGGGGAIVNMGSIAALRGLVGRDAYTAAKGGVTALSRSIAVEFAAKGIRSNLIAPGAVLSGRMERFIRDDPRVQQAVSRHLLGLPQPEEVAALALYLASDESAHMTGAEIALDGGRSAVA</sequence>
<organism evidence="3 4">
    <name type="scientific">Hydrogenophaga intermedia</name>
    <dbReference type="NCBI Taxonomy" id="65786"/>
    <lineage>
        <taxon>Bacteria</taxon>
        <taxon>Pseudomonadati</taxon>
        <taxon>Pseudomonadota</taxon>
        <taxon>Betaproteobacteria</taxon>
        <taxon>Burkholderiales</taxon>
        <taxon>Comamonadaceae</taxon>
        <taxon>Hydrogenophaga</taxon>
    </lineage>
</organism>
<dbReference type="Proteomes" id="UP000028878">
    <property type="component" value="Unassembled WGS sequence"/>
</dbReference>
<proteinExistence type="inferred from homology"/>
<dbReference type="Pfam" id="PF13561">
    <property type="entry name" value="adh_short_C2"/>
    <property type="match status" value="1"/>
</dbReference>
<evidence type="ECO:0000313" key="4">
    <source>
        <dbReference type="Proteomes" id="UP000028878"/>
    </source>
</evidence>
<dbReference type="PROSITE" id="PS00061">
    <property type="entry name" value="ADH_SHORT"/>
    <property type="match status" value="1"/>
</dbReference>
<reference evidence="4" key="2">
    <citation type="submission" date="2014-11" db="EMBL/GenBank/DDBJ databases">
        <title>Draft genome sequence of Hydrogenophaga intermedia S1.</title>
        <authorList>
            <person name="Gan H.M."/>
            <person name="Chew T.H."/>
            <person name="Stolz A."/>
        </authorList>
    </citation>
    <scope>NUCLEOTIDE SEQUENCE [LARGE SCALE GENOMIC DNA]</scope>
    <source>
        <strain evidence="4">S1</strain>
    </source>
</reference>
<name>A0A1L1PRD0_HYDIT</name>
<gene>
    <name evidence="3" type="ORF">BN948_04745</name>
</gene>
<dbReference type="PRINTS" id="PR00080">
    <property type="entry name" value="SDRFAMILY"/>
</dbReference>